<keyword evidence="9" id="KW-0472">Membrane</keyword>
<comment type="catalytic activity">
    <reaction evidence="11">
        <text>Fe(II)-heme o + 2 A + H2O = Fe(II)-heme a + 2 AH2</text>
        <dbReference type="Rhea" id="RHEA:63388"/>
        <dbReference type="ChEBI" id="CHEBI:13193"/>
        <dbReference type="ChEBI" id="CHEBI:15377"/>
        <dbReference type="ChEBI" id="CHEBI:17499"/>
        <dbReference type="ChEBI" id="CHEBI:60530"/>
        <dbReference type="ChEBI" id="CHEBI:61715"/>
        <dbReference type="EC" id="1.17.99.9"/>
    </reaction>
    <physiologicalReaction direction="left-to-right" evidence="11">
        <dbReference type="Rhea" id="RHEA:63389"/>
    </physiologicalReaction>
</comment>
<dbReference type="InterPro" id="IPR003780">
    <property type="entry name" value="COX15/CtaA_fam"/>
</dbReference>
<keyword evidence="7" id="KW-0408">Iron</keyword>
<gene>
    <name evidence="12" type="ORF">IMCC3088_2609</name>
</gene>
<dbReference type="PANTHER" id="PTHR23289">
    <property type="entry name" value="CYTOCHROME C OXIDASE ASSEMBLY PROTEIN COX15"/>
    <property type="match status" value="1"/>
</dbReference>
<dbReference type="Pfam" id="PF02628">
    <property type="entry name" value="COX15-CtaA"/>
    <property type="match status" value="1"/>
</dbReference>
<keyword evidence="5" id="KW-1133">Transmembrane helix</keyword>
<organism evidence="12 13">
    <name type="scientific">Aequoribacter fuscus</name>
    <dbReference type="NCBI Taxonomy" id="2518989"/>
    <lineage>
        <taxon>Bacteria</taxon>
        <taxon>Pseudomonadati</taxon>
        <taxon>Pseudomonadota</taxon>
        <taxon>Gammaproteobacteria</taxon>
        <taxon>Cellvibrionales</taxon>
        <taxon>Halieaceae</taxon>
        <taxon>Aequoribacter</taxon>
    </lineage>
</organism>
<dbReference type="PANTHER" id="PTHR23289:SF2">
    <property type="entry name" value="CYTOCHROME C OXIDASE ASSEMBLY PROTEIN COX15 HOMOLOG"/>
    <property type="match status" value="1"/>
</dbReference>
<evidence type="ECO:0000256" key="4">
    <source>
        <dbReference type="ARBA" id="ARBA00022723"/>
    </source>
</evidence>
<evidence type="ECO:0000256" key="1">
    <source>
        <dbReference type="ARBA" id="ARBA00001970"/>
    </source>
</evidence>
<dbReference type="eggNOG" id="COG1612">
    <property type="taxonomic scope" value="Bacteria"/>
</dbReference>
<reference evidence="12 13" key="1">
    <citation type="journal article" date="2011" name="J. Bacteriol.">
        <title>Genome sequence of strain IMCC3088, a proteorhodopsin-containing marine bacterium belonging to the OM60/NOR5 clade.</title>
        <authorList>
            <person name="Jang Y."/>
            <person name="Oh H.M."/>
            <person name="Kang I."/>
            <person name="Lee K."/>
            <person name="Yang S.J."/>
            <person name="Cho J.C."/>
        </authorList>
    </citation>
    <scope>NUCLEOTIDE SEQUENCE [LARGE SCALE GENOMIC DNA]</scope>
    <source>
        <strain evidence="12 13">IMCC3088</strain>
    </source>
</reference>
<accession>F3L4K8</accession>
<evidence type="ECO:0000256" key="3">
    <source>
        <dbReference type="ARBA" id="ARBA00022692"/>
    </source>
</evidence>
<dbReference type="AlphaFoldDB" id="F3L4K8"/>
<keyword evidence="13" id="KW-1185">Reference proteome</keyword>
<dbReference type="GO" id="GO:0046872">
    <property type="term" value="F:metal ion binding"/>
    <property type="evidence" value="ECO:0007669"/>
    <property type="project" value="UniProtKB-KW"/>
</dbReference>
<comment type="subcellular location">
    <subcellularLocation>
        <location evidence="2">Membrane</location>
        <topology evidence="2">Multi-pass membrane protein</topology>
    </subcellularLocation>
</comment>
<comment type="caution">
    <text evidence="12">The sequence shown here is derived from an EMBL/GenBank/DDBJ whole genome shotgun (WGS) entry which is preliminary data.</text>
</comment>
<keyword evidence="8" id="KW-0350">Heme biosynthesis</keyword>
<evidence type="ECO:0000256" key="6">
    <source>
        <dbReference type="ARBA" id="ARBA00023002"/>
    </source>
</evidence>
<evidence type="ECO:0000256" key="5">
    <source>
        <dbReference type="ARBA" id="ARBA00022989"/>
    </source>
</evidence>
<evidence type="ECO:0000313" key="13">
    <source>
        <dbReference type="Proteomes" id="UP000005615"/>
    </source>
</evidence>
<keyword evidence="3" id="KW-0812">Transmembrane</keyword>
<evidence type="ECO:0000256" key="10">
    <source>
        <dbReference type="ARBA" id="ARBA00044501"/>
    </source>
</evidence>
<evidence type="ECO:0000256" key="7">
    <source>
        <dbReference type="ARBA" id="ARBA00023004"/>
    </source>
</evidence>
<comment type="pathway">
    <text evidence="10">Porphyrin-containing compound metabolism; heme A biosynthesis; heme A from heme O: step 1/1.</text>
</comment>
<protein>
    <submittedName>
        <fullName evidence="12">Heme A synthase, cytochrome oxidase biogenesis protein Cox15-CtaA</fullName>
    </submittedName>
</protein>
<dbReference type="GO" id="GO:0120547">
    <property type="term" value="F:heme A synthase activity"/>
    <property type="evidence" value="ECO:0007669"/>
    <property type="project" value="UniProtKB-EC"/>
</dbReference>
<comment type="cofactor">
    <cofactor evidence="1">
        <name>heme b</name>
        <dbReference type="ChEBI" id="CHEBI:60344"/>
    </cofactor>
</comment>
<dbReference type="GO" id="GO:0016653">
    <property type="term" value="F:oxidoreductase activity, acting on NAD(P)H, heme protein as acceptor"/>
    <property type="evidence" value="ECO:0007669"/>
    <property type="project" value="TreeGrafter"/>
</dbReference>
<dbReference type="RefSeq" id="WP_009576765.1">
    <property type="nucleotide sequence ID" value="NZ_AEIG01000085.1"/>
</dbReference>
<evidence type="ECO:0000313" key="12">
    <source>
        <dbReference type="EMBL" id="EGG28747.1"/>
    </source>
</evidence>
<dbReference type="InterPro" id="IPR023754">
    <property type="entry name" value="HemeA_Synthase_type2"/>
</dbReference>
<evidence type="ECO:0000256" key="8">
    <source>
        <dbReference type="ARBA" id="ARBA00023133"/>
    </source>
</evidence>
<dbReference type="GO" id="GO:0006784">
    <property type="term" value="P:heme A biosynthetic process"/>
    <property type="evidence" value="ECO:0007669"/>
    <property type="project" value="InterPro"/>
</dbReference>
<evidence type="ECO:0000256" key="11">
    <source>
        <dbReference type="ARBA" id="ARBA00048044"/>
    </source>
</evidence>
<dbReference type="OrthoDB" id="9793156at2"/>
<keyword evidence="4" id="KW-0479">Metal-binding</keyword>
<proteinExistence type="inferred from homology"/>
<keyword evidence="6" id="KW-0560">Oxidoreductase</keyword>
<name>F3L4K8_9GAMM</name>
<sequence length="342" mass="38146">MTARANERLIANWLTLCCLVILGMILLGGVTRLTHSGLSMVEWRPLLGIVPPLTEAEWMRVFNEYKLSPEYQLINFGMDLDGFKSIFLYEYLHRVLGRLIGLLYFLPLAYFWVKGRIPADIKGRLVVFLILGGCQGLLGWYMVKSGLVEDPRVSQYRLAAHLGLAIFLYCCLVWLAFELHARARGVQKRIQTVVSPYALGLVVLVFVMALSGALVAGTRAGFAYSTWPLMGNSFIPEGLYSMTPWWRSIFEDITTVQFNHRMFAYVLIALLGAFAVRLWRQGLVLPAIFVVVALTAQVLLGISALLMHVPVAIGAAHQVGAVILLTALIFAERSLVWSNAKV</sequence>
<evidence type="ECO:0000256" key="9">
    <source>
        <dbReference type="ARBA" id="ARBA00023136"/>
    </source>
</evidence>
<dbReference type="Proteomes" id="UP000005615">
    <property type="component" value="Unassembled WGS sequence"/>
</dbReference>
<dbReference type="STRING" id="2518989.IMCC3088_2609"/>
<dbReference type="HAMAP" id="MF_01665">
    <property type="entry name" value="HemeA_synth_type2"/>
    <property type="match status" value="1"/>
</dbReference>
<evidence type="ECO:0000256" key="2">
    <source>
        <dbReference type="ARBA" id="ARBA00004141"/>
    </source>
</evidence>
<dbReference type="EMBL" id="AEIG01000085">
    <property type="protein sequence ID" value="EGG28747.1"/>
    <property type="molecule type" value="Genomic_DNA"/>
</dbReference>
<dbReference type="GO" id="GO:0016020">
    <property type="term" value="C:membrane"/>
    <property type="evidence" value="ECO:0007669"/>
    <property type="project" value="UniProtKB-SubCell"/>
</dbReference>